<dbReference type="PANTHER" id="PTHR48100:SF1">
    <property type="entry name" value="HISTIDINE PHOSPHATASE FAMILY PROTEIN-RELATED"/>
    <property type="match status" value="1"/>
</dbReference>
<sequence length="112" mass="12406">MGRIILVQHCQSEHHINEMSGGWTDTPLTEIGRKQAGLVAQKLKDSINSNEYILYSSDLLRALQTVEIIGEQLGLEVNQNNGLREINTSIAVGKTKIGREPTEIRKQAVALI</sequence>
<dbReference type="SMART" id="SM00855">
    <property type="entry name" value="PGAM"/>
    <property type="match status" value="1"/>
</dbReference>
<dbReference type="RefSeq" id="WP_218096318.1">
    <property type="nucleotide sequence ID" value="NZ_CAJVAS010000083.1"/>
</dbReference>
<dbReference type="PANTHER" id="PTHR48100">
    <property type="entry name" value="BROAD-SPECIFICITY PHOSPHATASE YOR283W-RELATED"/>
    <property type="match status" value="1"/>
</dbReference>
<keyword evidence="3" id="KW-1185">Reference proteome</keyword>
<dbReference type="GO" id="GO:0016791">
    <property type="term" value="F:phosphatase activity"/>
    <property type="evidence" value="ECO:0007669"/>
    <property type="project" value="TreeGrafter"/>
</dbReference>
<gene>
    <name evidence="2" type="primary">gpmA_2</name>
    <name evidence="2" type="ORF">PAESOLCIP111_06678</name>
</gene>
<evidence type="ECO:0000313" key="3">
    <source>
        <dbReference type="Proteomes" id="UP000693672"/>
    </source>
</evidence>
<evidence type="ECO:0000256" key="1">
    <source>
        <dbReference type="PIRSR" id="PIRSR613078-2"/>
    </source>
</evidence>
<organism evidence="2 3">
    <name type="scientific">Paenibacillus solanacearum</name>
    <dbReference type="NCBI Taxonomy" id="2048548"/>
    <lineage>
        <taxon>Bacteria</taxon>
        <taxon>Bacillati</taxon>
        <taxon>Bacillota</taxon>
        <taxon>Bacilli</taxon>
        <taxon>Bacillales</taxon>
        <taxon>Paenibacillaceae</taxon>
        <taxon>Paenibacillus</taxon>
    </lineage>
</organism>
<dbReference type="EMBL" id="CAJVAS010000083">
    <property type="protein sequence ID" value="CAG7652958.1"/>
    <property type="molecule type" value="Genomic_DNA"/>
</dbReference>
<comment type="caution">
    <text evidence="2">The sequence shown here is derived from an EMBL/GenBank/DDBJ whole genome shotgun (WGS) entry which is preliminary data.</text>
</comment>
<dbReference type="EC" id="5.4.2.11" evidence="2"/>
<dbReference type="AlphaFoldDB" id="A0A916K9N1"/>
<reference evidence="2" key="1">
    <citation type="submission" date="2021-06" db="EMBL/GenBank/DDBJ databases">
        <authorList>
            <person name="Criscuolo A."/>
        </authorList>
    </citation>
    <scope>NUCLEOTIDE SEQUENCE</scope>
    <source>
        <strain evidence="2">CIP111600</strain>
    </source>
</reference>
<dbReference type="InterPro" id="IPR013078">
    <property type="entry name" value="His_Pase_superF_clade-1"/>
</dbReference>
<dbReference type="Proteomes" id="UP000693672">
    <property type="component" value="Unassembled WGS sequence"/>
</dbReference>
<accession>A0A916K9N1</accession>
<feature type="binding site" evidence="1">
    <location>
        <position position="61"/>
    </location>
    <ligand>
        <name>substrate</name>
    </ligand>
</feature>
<evidence type="ECO:0000313" key="2">
    <source>
        <dbReference type="EMBL" id="CAG7652958.1"/>
    </source>
</evidence>
<dbReference type="GO" id="GO:0004619">
    <property type="term" value="F:phosphoglycerate mutase activity"/>
    <property type="evidence" value="ECO:0007669"/>
    <property type="project" value="UniProtKB-EC"/>
</dbReference>
<proteinExistence type="predicted"/>
<dbReference type="InterPro" id="IPR050275">
    <property type="entry name" value="PGM_Phosphatase"/>
</dbReference>
<protein>
    <submittedName>
        <fullName evidence="2">2,3-bisphosphoglycerate-dependent phosphoglycerate mutase</fullName>
        <ecNumber evidence="2">5.4.2.11</ecNumber>
    </submittedName>
</protein>
<dbReference type="CDD" id="cd07067">
    <property type="entry name" value="HP_PGM_like"/>
    <property type="match status" value="1"/>
</dbReference>
<dbReference type="Pfam" id="PF00300">
    <property type="entry name" value="His_Phos_1"/>
    <property type="match status" value="1"/>
</dbReference>
<keyword evidence="2" id="KW-0413">Isomerase</keyword>
<name>A0A916K9N1_9BACL</name>
<dbReference type="GO" id="GO:0005737">
    <property type="term" value="C:cytoplasm"/>
    <property type="evidence" value="ECO:0007669"/>
    <property type="project" value="TreeGrafter"/>
</dbReference>